<keyword evidence="1" id="KW-0489">Methyltransferase</keyword>
<evidence type="ECO:0000313" key="6">
    <source>
        <dbReference type="Proteomes" id="UP000250140"/>
    </source>
</evidence>
<keyword evidence="6" id="KW-1185">Reference proteome</keyword>
<dbReference type="Pfam" id="PF00891">
    <property type="entry name" value="Methyltransf_2"/>
    <property type="match status" value="1"/>
</dbReference>
<dbReference type="GO" id="GO:0032259">
    <property type="term" value="P:methylation"/>
    <property type="evidence" value="ECO:0007669"/>
    <property type="project" value="UniProtKB-KW"/>
</dbReference>
<evidence type="ECO:0000313" key="5">
    <source>
        <dbReference type="EMBL" id="OCL05546.1"/>
    </source>
</evidence>
<dbReference type="PANTHER" id="PTHR43712:SF1">
    <property type="entry name" value="HYPOTHETICAL O-METHYLTRANSFERASE (EUROFUNG)-RELATED"/>
    <property type="match status" value="1"/>
</dbReference>
<evidence type="ECO:0000256" key="3">
    <source>
        <dbReference type="ARBA" id="ARBA00022691"/>
    </source>
</evidence>
<dbReference type="Gene3D" id="3.40.50.150">
    <property type="entry name" value="Vaccinia Virus protein VP39"/>
    <property type="match status" value="1"/>
</dbReference>
<protein>
    <submittedName>
        <fullName evidence="5">O-methyltransferas-like protein</fullName>
    </submittedName>
</protein>
<dbReference type="EMBL" id="KV750261">
    <property type="protein sequence ID" value="OCL05546.1"/>
    <property type="molecule type" value="Genomic_DNA"/>
</dbReference>
<dbReference type="InterPro" id="IPR036390">
    <property type="entry name" value="WH_DNA-bd_sf"/>
</dbReference>
<feature type="domain" description="O-methyltransferase C-terminal" evidence="4">
    <location>
        <begin position="231"/>
        <end position="369"/>
    </location>
</feature>
<accession>A0A8E2EVV1</accession>
<gene>
    <name evidence="5" type="ORF">AOQ84DRAFT_344662</name>
</gene>
<evidence type="ECO:0000256" key="1">
    <source>
        <dbReference type="ARBA" id="ARBA00022603"/>
    </source>
</evidence>
<dbReference type="Proteomes" id="UP000250140">
    <property type="component" value="Unassembled WGS sequence"/>
</dbReference>
<keyword evidence="2" id="KW-0808">Transferase</keyword>
<dbReference type="GO" id="GO:0008171">
    <property type="term" value="F:O-methyltransferase activity"/>
    <property type="evidence" value="ECO:0007669"/>
    <property type="project" value="InterPro"/>
</dbReference>
<keyword evidence="3" id="KW-0949">S-adenosyl-L-methionine</keyword>
<dbReference type="SUPFAM" id="SSF46785">
    <property type="entry name" value="Winged helix' DNA-binding domain"/>
    <property type="match status" value="1"/>
</dbReference>
<evidence type="ECO:0000256" key="2">
    <source>
        <dbReference type="ARBA" id="ARBA00022679"/>
    </source>
</evidence>
<name>A0A8E2EVV1_9PEZI</name>
<dbReference type="AlphaFoldDB" id="A0A8E2EVV1"/>
<dbReference type="PROSITE" id="PS51683">
    <property type="entry name" value="SAM_OMT_II"/>
    <property type="match status" value="1"/>
</dbReference>
<sequence length="397" mass="44884">MTAQEAAALIARLESLASNPPREILLDDSLRRKLRESAKNFSIAMEMPGDTIHRLGNTALQVSMARVGKDTKLFEILAGSEHPMNCGELAKKTGFDPVLLERFLRYYQSMRMIAQVSGDQFAANNVTKALAGPGGEGIVYFFEVLNPAFMALPEYLKTHDYKNPTNPCDSPWQAGYNTTQHPFVWLQSHPRHFELFMMWLAQNREGLPLWLDVFPFEEEVGKDTTDETVLFVDIGSALGHQSIGLREKFPTLPGRLIIQDTAQVISAVKPSHGIEPMVYDFFTPQPIKGARAYYMRNIIHDHNDERCQEILKNTMSAMTEDSVLLIDDMMLPEAGSPWRATQLDMTMLTCLAAKERSEKEWYALLDSVGLKVVKVWKYTEECDDCIIVAKPEKFAQV</sequence>
<dbReference type="InterPro" id="IPR029063">
    <property type="entry name" value="SAM-dependent_MTases_sf"/>
</dbReference>
<evidence type="ECO:0000259" key="4">
    <source>
        <dbReference type="Pfam" id="PF00891"/>
    </source>
</evidence>
<dbReference type="InterPro" id="IPR001077">
    <property type="entry name" value="COMT_C"/>
</dbReference>
<reference evidence="5 6" key="1">
    <citation type="journal article" date="2016" name="Nat. Commun.">
        <title>Ectomycorrhizal ecology is imprinted in the genome of the dominant symbiotic fungus Cenococcum geophilum.</title>
        <authorList>
            <consortium name="DOE Joint Genome Institute"/>
            <person name="Peter M."/>
            <person name="Kohler A."/>
            <person name="Ohm R.A."/>
            <person name="Kuo A."/>
            <person name="Krutzmann J."/>
            <person name="Morin E."/>
            <person name="Arend M."/>
            <person name="Barry K.W."/>
            <person name="Binder M."/>
            <person name="Choi C."/>
            <person name="Clum A."/>
            <person name="Copeland A."/>
            <person name="Grisel N."/>
            <person name="Haridas S."/>
            <person name="Kipfer T."/>
            <person name="LaButti K."/>
            <person name="Lindquist E."/>
            <person name="Lipzen A."/>
            <person name="Maire R."/>
            <person name="Meier B."/>
            <person name="Mihaltcheva S."/>
            <person name="Molinier V."/>
            <person name="Murat C."/>
            <person name="Poggeler S."/>
            <person name="Quandt C.A."/>
            <person name="Sperisen C."/>
            <person name="Tritt A."/>
            <person name="Tisserant E."/>
            <person name="Crous P.W."/>
            <person name="Henrissat B."/>
            <person name="Nehls U."/>
            <person name="Egli S."/>
            <person name="Spatafora J.W."/>
            <person name="Grigoriev I.V."/>
            <person name="Martin F.M."/>
        </authorList>
    </citation>
    <scope>NUCLEOTIDE SEQUENCE [LARGE SCALE GENOMIC DNA]</scope>
    <source>
        <strain evidence="5 6">CBS 207.34</strain>
    </source>
</reference>
<dbReference type="PANTHER" id="PTHR43712">
    <property type="entry name" value="PUTATIVE (AFU_ORTHOLOGUE AFUA_4G14580)-RELATED"/>
    <property type="match status" value="1"/>
</dbReference>
<dbReference type="Gene3D" id="1.10.10.10">
    <property type="entry name" value="Winged helix-like DNA-binding domain superfamily/Winged helix DNA-binding domain"/>
    <property type="match status" value="1"/>
</dbReference>
<proteinExistence type="predicted"/>
<dbReference type="InterPro" id="IPR016461">
    <property type="entry name" value="COMT-like"/>
</dbReference>
<dbReference type="OrthoDB" id="2410195at2759"/>
<dbReference type="SUPFAM" id="SSF53335">
    <property type="entry name" value="S-adenosyl-L-methionine-dependent methyltransferases"/>
    <property type="match status" value="1"/>
</dbReference>
<dbReference type="InterPro" id="IPR036388">
    <property type="entry name" value="WH-like_DNA-bd_sf"/>
</dbReference>
<organism evidence="5 6">
    <name type="scientific">Glonium stellatum</name>
    <dbReference type="NCBI Taxonomy" id="574774"/>
    <lineage>
        <taxon>Eukaryota</taxon>
        <taxon>Fungi</taxon>
        <taxon>Dikarya</taxon>
        <taxon>Ascomycota</taxon>
        <taxon>Pezizomycotina</taxon>
        <taxon>Dothideomycetes</taxon>
        <taxon>Pleosporomycetidae</taxon>
        <taxon>Gloniales</taxon>
        <taxon>Gloniaceae</taxon>
        <taxon>Glonium</taxon>
    </lineage>
</organism>